<dbReference type="EMBL" id="JAFDVD010000006">
    <property type="protein sequence ID" value="MBM6399701.1"/>
    <property type="molecule type" value="Genomic_DNA"/>
</dbReference>
<comment type="caution">
    <text evidence="4">The sequence shown here is derived from an EMBL/GenBank/DDBJ whole genome shotgun (WGS) entry which is preliminary data.</text>
</comment>
<evidence type="ECO:0000313" key="5">
    <source>
        <dbReference type="Proteomes" id="UP001430172"/>
    </source>
</evidence>
<protein>
    <submittedName>
        <fullName evidence="4">1-acyl-sn-glycerol-3-phosphate acyltransferase</fullName>
    </submittedName>
</protein>
<keyword evidence="2 4" id="KW-0012">Acyltransferase</keyword>
<evidence type="ECO:0000256" key="2">
    <source>
        <dbReference type="ARBA" id="ARBA00023315"/>
    </source>
</evidence>
<name>A0ABS2CKM3_9MICO</name>
<dbReference type="PANTHER" id="PTHR10434:SF11">
    <property type="entry name" value="1-ACYL-SN-GLYCEROL-3-PHOSPHATE ACYLTRANSFERASE"/>
    <property type="match status" value="1"/>
</dbReference>
<dbReference type="GO" id="GO:0016746">
    <property type="term" value="F:acyltransferase activity"/>
    <property type="evidence" value="ECO:0007669"/>
    <property type="project" value="UniProtKB-KW"/>
</dbReference>
<proteinExistence type="predicted"/>
<dbReference type="PANTHER" id="PTHR10434">
    <property type="entry name" value="1-ACYL-SN-GLYCEROL-3-PHOSPHATE ACYLTRANSFERASE"/>
    <property type="match status" value="1"/>
</dbReference>
<keyword evidence="1" id="KW-0808">Transferase</keyword>
<feature type="domain" description="Phospholipid/glycerol acyltransferase" evidence="3">
    <location>
        <begin position="43"/>
        <end position="153"/>
    </location>
</feature>
<dbReference type="SUPFAM" id="SSF69593">
    <property type="entry name" value="Glycerol-3-phosphate (1)-acyltransferase"/>
    <property type="match status" value="1"/>
</dbReference>
<evidence type="ECO:0000259" key="3">
    <source>
        <dbReference type="SMART" id="SM00563"/>
    </source>
</evidence>
<reference evidence="4" key="1">
    <citation type="submission" date="2021-02" db="EMBL/GenBank/DDBJ databases">
        <title>Phycicoccus sp. MQZ13P-5T, whole genome shotgun sequence.</title>
        <authorList>
            <person name="Tuo L."/>
        </authorList>
    </citation>
    <scope>NUCLEOTIDE SEQUENCE</scope>
    <source>
        <strain evidence="4">MQZ13P-5</strain>
    </source>
</reference>
<dbReference type="Pfam" id="PF01553">
    <property type="entry name" value="Acyltransferase"/>
    <property type="match status" value="1"/>
</dbReference>
<dbReference type="Proteomes" id="UP001430172">
    <property type="component" value="Unassembled WGS sequence"/>
</dbReference>
<dbReference type="CDD" id="cd07989">
    <property type="entry name" value="LPLAT_AGPAT-like"/>
    <property type="match status" value="1"/>
</dbReference>
<accession>A0ABS2CKM3</accession>
<evidence type="ECO:0000313" key="4">
    <source>
        <dbReference type="EMBL" id="MBM6399701.1"/>
    </source>
</evidence>
<gene>
    <name evidence="4" type="ORF">JQN70_04810</name>
</gene>
<dbReference type="RefSeq" id="WP_204130196.1">
    <property type="nucleotide sequence ID" value="NZ_JAFDVD010000006.1"/>
</dbReference>
<keyword evidence="5" id="KW-1185">Reference proteome</keyword>
<dbReference type="InterPro" id="IPR002123">
    <property type="entry name" value="Plipid/glycerol_acylTrfase"/>
</dbReference>
<evidence type="ECO:0000256" key="1">
    <source>
        <dbReference type="ARBA" id="ARBA00022679"/>
    </source>
</evidence>
<sequence length="228" mass="23857">MSSEPAPAAWRAAVARPVGRLAFALLYRCRTVGAANVPRRGPVVLVANHTGFLDGALVLALAPRPSHFLVLDRTFAGFLGRLLHWTGQIPLDQRTGDRRALGQALEVLARGGVVGIFPEGGRGRGDLENAGKGAAWLALRSGAAVVPVACLGTRATGALASSWPRLRSRLVVDAAPPVPLDVPAGLPGRAALELATERLRVAHAEHVRAAADRHGLPLPTDVPPDLLD</sequence>
<dbReference type="SMART" id="SM00563">
    <property type="entry name" value="PlsC"/>
    <property type="match status" value="1"/>
</dbReference>
<organism evidence="4 5">
    <name type="scientific">Phycicoccus sonneratiae</name>
    <dbReference type="NCBI Taxonomy" id="2807628"/>
    <lineage>
        <taxon>Bacteria</taxon>
        <taxon>Bacillati</taxon>
        <taxon>Actinomycetota</taxon>
        <taxon>Actinomycetes</taxon>
        <taxon>Micrococcales</taxon>
        <taxon>Intrasporangiaceae</taxon>
        <taxon>Phycicoccus</taxon>
    </lineage>
</organism>